<dbReference type="Proteomes" id="UP000036403">
    <property type="component" value="Unassembled WGS sequence"/>
</dbReference>
<dbReference type="EMBL" id="LBMM01006651">
    <property type="protein sequence ID" value="KMQ90427.1"/>
    <property type="molecule type" value="Genomic_DNA"/>
</dbReference>
<evidence type="ECO:0000313" key="1">
    <source>
        <dbReference type="EMBL" id="KMQ90427.1"/>
    </source>
</evidence>
<gene>
    <name evidence="1" type="ORF">RF55_9819</name>
</gene>
<accession>A0A0J7KJI3</accession>
<name>A0A0J7KJI3_LASNI</name>
<proteinExistence type="predicted"/>
<sequence length="110" mass="12550">MGLRTALGYRNSTPTNVIIGESKVMTIADRAGFLARNTLAKIIAYGEPSTRNVVADYIQEEDKYRHKIPWKTRTILSDAWKDCWKYVDVLTSKNLKSFPVTIRLSLIICQ</sequence>
<evidence type="ECO:0000313" key="2">
    <source>
        <dbReference type="Proteomes" id="UP000036403"/>
    </source>
</evidence>
<organism evidence="1 2">
    <name type="scientific">Lasius niger</name>
    <name type="common">Black garden ant</name>
    <dbReference type="NCBI Taxonomy" id="67767"/>
    <lineage>
        <taxon>Eukaryota</taxon>
        <taxon>Metazoa</taxon>
        <taxon>Ecdysozoa</taxon>
        <taxon>Arthropoda</taxon>
        <taxon>Hexapoda</taxon>
        <taxon>Insecta</taxon>
        <taxon>Pterygota</taxon>
        <taxon>Neoptera</taxon>
        <taxon>Endopterygota</taxon>
        <taxon>Hymenoptera</taxon>
        <taxon>Apocrita</taxon>
        <taxon>Aculeata</taxon>
        <taxon>Formicoidea</taxon>
        <taxon>Formicidae</taxon>
        <taxon>Formicinae</taxon>
        <taxon>Lasius</taxon>
        <taxon>Lasius</taxon>
    </lineage>
</organism>
<dbReference type="PaxDb" id="67767-A0A0J7KJI3"/>
<reference evidence="1 2" key="1">
    <citation type="submission" date="2015-04" db="EMBL/GenBank/DDBJ databases">
        <title>Lasius niger genome sequencing.</title>
        <authorList>
            <person name="Konorov E.A."/>
            <person name="Nikitin M.A."/>
            <person name="Kirill M.V."/>
            <person name="Chang P."/>
        </authorList>
    </citation>
    <scope>NUCLEOTIDE SEQUENCE [LARGE SCALE GENOMIC DNA]</scope>
    <source>
        <tissue evidence="1">Whole</tissue>
    </source>
</reference>
<protein>
    <submittedName>
        <fullName evidence="1">Fad-binding oxidoreductase</fullName>
    </submittedName>
</protein>
<comment type="caution">
    <text evidence="1">The sequence shown here is derived from an EMBL/GenBank/DDBJ whole genome shotgun (WGS) entry which is preliminary data.</text>
</comment>
<dbReference type="AlphaFoldDB" id="A0A0J7KJI3"/>
<keyword evidence="2" id="KW-1185">Reference proteome</keyword>
<dbReference type="OrthoDB" id="7701067at2759"/>